<evidence type="ECO:0000313" key="4">
    <source>
        <dbReference type="Proteomes" id="UP001611397"/>
    </source>
</evidence>
<dbReference type="EMBL" id="JBIRWM010000002">
    <property type="protein sequence ID" value="MFI2154929.1"/>
    <property type="molecule type" value="Genomic_DNA"/>
</dbReference>
<reference evidence="3 4" key="1">
    <citation type="submission" date="2024-10" db="EMBL/GenBank/DDBJ databases">
        <title>The Natural Products Discovery Center: Release of the First 8490 Sequenced Strains for Exploring Actinobacteria Biosynthetic Diversity.</title>
        <authorList>
            <person name="Kalkreuter E."/>
            <person name="Kautsar S.A."/>
            <person name="Yang D."/>
            <person name="Bader C.D."/>
            <person name="Teijaro C.N."/>
            <person name="Fluegel L."/>
            <person name="Davis C.M."/>
            <person name="Simpson J.R."/>
            <person name="Lauterbach L."/>
            <person name="Steele A.D."/>
            <person name="Gui C."/>
            <person name="Meng S."/>
            <person name="Li G."/>
            <person name="Viehrig K."/>
            <person name="Ye F."/>
            <person name="Su P."/>
            <person name="Kiefer A.F."/>
            <person name="Nichols A."/>
            <person name="Cepeda A.J."/>
            <person name="Yan W."/>
            <person name="Fan B."/>
            <person name="Jiang Y."/>
            <person name="Adhikari A."/>
            <person name="Zheng C.-J."/>
            <person name="Schuster L."/>
            <person name="Cowan T.M."/>
            <person name="Smanski M.J."/>
            <person name="Chevrette M.G."/>
            <person name="De Carvalho L.P.S."/>
            <person name="Shen B."/>
        </authorList>
    </citation>
    <scope>NUCLEOTIDE SEQUENCE [LARGE SCALE GENOMIC DNA]</scope>
    <source>
        <strain evidence="3 4">NPDC020295</strain>
    </source>
</reference>
<name>A0ABW7V0J5_STROI</name>
<protein>
    <recommendedName>
        <fullName evidence="5">Integral membrane protein</fullName>
    </recommendedName>
</protein>
<dbReference type="RefSeq" id="WP_063807663.1">
    <property type="nucleotide sequence ID" value="NZ_JBEPBV010000043.1"/>
</dbReference>
<comment type="caution">
    <text evidence="3">The sequence shown here is derived from an EMBL/GenBank/DDBJ whole genome shotgun (WGS) entry which is preliminary data.</text>
</comment>
<gene>
    <name evidence="3" type="ORF">ACH49L_04405</name>
</gene>
<evidence type="ECO:0000256" key="1">
    <source>
        <dbReference type="SAM" id="MobiDB-lite"/>
    </source>
</evidence>
<feature type="region of interest" description="Disordered" evidence="1">
    <location>
        <begin position="1"/>
        <end position="38"/>
    </location>
</feature>
<feature type="transmembrane region" description="Helical" evidence="2">
    <location>
        <begin position="61"/>
        <end position="82"/>
    </location>
</feature>
<evidence type="ECO:0000256" key="2">
    <source>
        <dbReference type="SAM" id="Phobius"/>
    </source>
</evidence>
<accession>A0ABW7V0J5</accession>
<proteinExistence type="predicted"/>
<keyword evidence="2" id="KW-0812">Transmembrane</keyword>
<dbReference type="Proteomes" id="UP001611397">
    <property type="component" value="Unassembled WGS sequence"/>
</dbReference>
<evidence type="ECO:0008006" key="5">
    <source>
        <dbReference type="Google" id="ProtNLM"/>
    </source>
</evidence>
<keyword evidence="4" id="KW-1185">Reference proteome</keyword>
<keyword evidence="2" id="KW-1133">Transmembrane helix</keyword>
<evidence type="ECO:0000313" key="3">
    <source>
        <dbReference type="EMBL" id="MFI2154929.1"/>
    </source>
</evidence>
<sequence length="133" mass="13929">MGAPGTPRREVVTGTPRAARVDHGGHGGQGHARPGAVRAGEEGPAVASLALRALIRRQLRLGLLAFGLLVVLLGPLPLVLTARPDTGVRPGSALIVWAVLGVAVYPALVVIGRWYVVRAERNERDTADLAERA</sequence>
<keyword evidence="2" id="KW-0472">Membrane</keyword>
<feature type="transmembrane region" description="Helical" evidence="2">
    <location>
        <begin position="94"/>
        <end position="116"/>
    </location>
</feature>
<organism evidence="3 4">
    <name type="scientific">Streptomyces olivaceoviridis</name>
    <name type="common">Streptomyces corchorusii</name>
    <dbReference type="NCBI Taxonomy" id="1921"/>
    <lineage>
        <taxon>Bacteria</taxon>
        <taxon>Bacillati</taxon>
        <taxon>Actinomycetota</taxon>
        <taxon>Actinomycetes</taxon>
        <taxon>Kitasatosporales</taxon>
        <taxon>Streptomycetaceae</taxon>
        <taxon>Streptomyces</taxon>
    </lineage>
</organism>